<keyword evidence="3" id="KW-1185">Reference proteome</keyword>
<dbReference type="Pfam" id="PF04749">
    <property type="entry name" value="PLAC8"/>
    <property type="match status" value="1"/>
</dbReference>
<gene>
    <name evidence="2" type="ORF">Vbra_12903</name>
</gene>
<protein>
    <recommendedName>
        <fullName evidence="4">PLAC8 family protein</fullName>
    </recommendedName>
</protein>
<evidence type="ECO:0000256" key="1">
    <source>
        <dbReference type="SAM" id="Phobius"/>
    </source>
</evidence>
<evidence type="ECO:0008006" key="4">
    <source>
        <dbReference type="Google" id="ProtNLM"/>
    </source>
</evidence>
<dbReference type="InterPro" id="IPR006461">
    <property type="entry name" value="PLAC_motif_containing"/>
</dbReference>
<keyword evidence="1" id="KW-0472">Membrane</keyword>
<dbReference type="EMBL" id="CDMY01000295">
    <property type="protein sequence ID" value="CEM00634.1"/>
    <property type="molecule type" value="Genomic_DNA"/>
</dbReference>
<feature type="transmembrane region" description="Helical" evidence="1">
    <location>
        <begin position="156"/>
        <end position="175"/>
    </location>
</feature>
<accession>A0A0G4ERH5</accession>
<reference evidence="2 3" key="1">
    <citation type="submission" date="2014-11" db="EMBL/GenBank/DDBJ databases">
        <authorList>
            <person name="Zhu J."/>
            <person name="Qi W."/>
            <person name="Song R."/>
        </authorList>
    </citation>
    <scope>NUCLEOTIDE SEQUENCE [LARGE SCALE GENOMIC DNA]</scope>
</reference>
<dbReference type="InParanoid" id="A0A0G4ERH5"/>
<dbReference type="VEuPathDB" id="CryptoDB:Vbra_12903"/>
<organism evidence="2 3">
    <name type="scientific">Vitrella brassicaformis (strain CCMP3155)</name>
    <dbReference type="NCBI Taxonomy" id="1169540"/>
    <lineage>
        <taxon>Eukaryota</taxon>
        <taxon>Sar</taxon>
        <taxon>Alveolata</taxon>
        <taxon>Colpodellida</taxon>
        <taxon>Vitrellaceae</taxon>
        <taxon>Vitrella</taxon>
    </lineage>
</organism>
<sequence length="270" mass="30053">MRLCVQDLSGTNASFLLPEDDMSADREPRTRQLPAPFVTGPPVGDSTRDELWKGQWSDGICDCFSDGPSCILGTVGLCLSPVYAFLKAWPLAQVKLLPLWAGVLVFSAVMLTGGLLTTILEHVYPYYWVHVLNTNESYLNDESVHPEDRPSSKITVFWPVAVVGSVVAFIVFLVYRTKLRRYYGIAATDGCGDCCCVYWCMPCTVLQEYRHVLRARGFKDDLPPPAVMAYQQNGVAPYVIGRPQLQPQTGTPDQSTGDHGVHYVFDTRHK</sequence>
<dbReference type="PANTHER" id="PTHR15907">
    <property type="entry name" value="DUF614 FAMILY PROTEIN-RELATED"/>
    <property type="match status" value="1"/>
</dbReference>
<evidence type="ECO:0000313" key="3">
    <source>
        <dbReference type="Proteomes" id="UP000041254"/>
    </source>
</evidence>
<dbReference type="PhylomeDB" id="A0A0G4ERH5"/>
<keyword evidence="1" id="KW-1133">Transmembrane helix</keyword>
<keyword evidence="1" id="KW-0812">Transmembrane</keyword>
<dbReference type="NCBIfam" id="TIGR01571">
    <property type="entry name" value="A_thal_Cys_rich"/>
    <property type="match status" value="1"/>
</dbReference>
<evidence type="ECO:0000313" key="2">
    <source>
        <dbReference type="EMBL" id="CEM00634.1"/>
    </source>
</evidence>
<name>A0A0G4ERH5_VITBC</name>
<dbReference type="Proteomes" id="UP000041254">
    <property type="component" value="Unassembled WGS sequence"/>
</dbReference>
<feature type="transmembrane region" description="Helical" evidence="1">
    <location>
        <begin position="96"/>
        <end position="120"/>
    </location>
</feature>
<dbReference type="OrthoDB" id="1045822at2759"/>
<dbReference type="AlphaFoldDB" id="A0A0G4ERH5"/>
<proteinExistence type="predicted"/>